<dbReference type="GO" id="GO:0003676">
    <property type="term" value="F:nucleic acid binding"/>
    <property type="evidence" value="ECO:0007669"/>
    <property type="project" value="InterPro"/>
</dbReference>
<dbReference type="EMBL" id="JANJYI010000009">
    <property type="protein sequence ID" value="KAK2635434.1"/>
    <property type="molecule type" value="Genomic_DNA"/>
</dbReference>
<name>A0AAD9TH07_9ROSI</name>
<dbReference type="InterPro" id="IPR012337">
    <property type="entry name" value="RNaseH-like_sf"/>
</dbReference>
<dbReference type="PANTHER" id="PTHR47074:SF48">
    <property type="entry name" value="POLYNUCLEOTIDYL TRANSFERASE, RIBONUCLEASE H-LIKE SUPERFAMILY PROTEIN"/>
    <property type="match status" value="1"/>
</dbReference>
<dbReference type="SUPFAM" id="SSF53098">
    <property type="entry name" value="Ribonuclease H-like"/>
    <property type="match status" value="1"/>
</dbReference>
<gene>
    <name evidence="2" type="ORF">Ddye_030226</name>
</gene>
<dbReference type="PANTHER" id="PTHR47074">
    <property type="entry name" value="BNAC02G40300D PROTEIN"/>
    <property type="match status" value="1"/>
</dbReference>
<feature type="domain" description="RNase H type-1" evidence="1">
    <location>
        <begin position="78"/>
        <end position="199"/>
    </location>
</feature>
<dbReference type="InterPro" id="IPR052929">
    <property type="entry name" value="RNase_H-like_EbsB-rel"/>
</dbReference>
<evidence type="ECO:0000313" key="3">
    <source>
        <dbReference type="Proteomes" id="UP001280121"/>
    </source>
</evidence>
<dbReference type="AlphaFoldDB" id="A0AAD9TH07"/>
<dbReference type="Gene3D" id="3.30.420.10">
    <property type="entry name" value="Ribonuclease H-like superfamily/Ribonuclease H"/>
    <property type="match status" value="1"/>
</dbReference>
<dbReference type="InterPro" id="IPR002156">
    <property type="entry name" value="RNaseH_domain"/>
</dbReference>
<evidence type="ECO:0000259" key="1">
    <source>
        <dbReference type="Pfam" id="PF13456"/>
    </source>
</evidence>
<sequence>MIDDVDAILSLHFSSVGRRDSLIWHYDKRGSFSVKSVYHLAYSLLENSSGSDTGLGVDGGDLIYPSWRPLDNGFFKINTDASIDASRGRVGIGAIIRDHEGMVLASCAQVIQLNYSPVLAEAIAILKGLRFAVESGIWPCMIESDAQVVVSMINSDLLPLDEIGLVINDIVDLLRSLPQFKVCFISRKANMAVHCLAKLGLSLESDLFCWRRFYSLSLIKFSL</sequence>
<keyword evidence="3" id="KW-1185">Reference proteome</keyword>
<protein>
    <recommendedName>
        <fullName evidence="1">RNase H type-1 domain-containing protein</fullName>
    </recommendedName>
</protein>
<dbReference type="Pfam" id="PF13456">
    <property type="entry name" value="RVT_3"/>
    <property type="match status" value="1"/>
</dbReference>
<proteinExistence type="predicted"/>
<reference evidence="2" key="1">
    <citation type="journal article" date="2023" name="Plant J.">
        <title>Genome sequences and population genomics provide insights into the demographic history, inbreeding, and mutation load of two 'living fossil' tree species of Dipteronia.</title>
        <authorList>
            <person name="Feng Y."/>
            <person name="Comes H.P."/>
            <person name="Chen J."/>
            <person name="Zhu S."/>
            <person name="Lu R."/>
            <person name="Zhang X."/>
            <person name="Li P."/>
            <person name="Qiu J."/>
            <person name="Olsen K.M."/>
            <person name="Qiu Y."/>
        </authorList>
    </citation>
    <scope>NUCLEOTIDE SEQUENCE</scope>
    <source>
        <strain evidence="2">KIB01</strain>
    </source>
</reference>
<evidence type="ECO:0000313" key="2">
    <source>
        <dbReference type="EMBL" id="KAK2635434.1"/>
    </source>
</evidence>
<dbReference type="CDD" id="cd06222">
    <property type="entry name" value="RNase_H_like"/>
    <property type="match status" value="1"/>
</dbReference>
<dbReference type="InterPro" id="IPR044730">
    <property type="entry name" value="RNase_H-like_dom_plant"/>
</dbReference>
<organism evidence="2 3">
    <name type="scientific">Dipteronia dyeriana</name>
    <dbReference type="NCBI Taxonomy" id="168575"/>
    <lineage>
        <taxon>Eukaryota</taxon>
        <taxon>Viridiplantae</taxon>
        <taxon>Streptophyta</taxon>
        <taxon>Embryophyta</taxon>
        <taxon>Tracheophyta</taxon>
        <taxon>Spermatophyta</taxon>
        <taxon>Magnoliopsida</taxon>
        <taxon>eudicotyledons</taxon>
        <taxon>Gunneridae</taxon>
        <taxon>Pentapetalae</taxon>
        <taxon>rosids</taxon>
        <taxon>malvids</taxon>
        <taxon>Sapindales</taxon>
        <taxon>Sapindaceae</taxon>
        <taxon>Hippocastanoideae</taxon>
        <taxon>Acereae</taxon>
        <taxon>Dipteronia</taxon>
    </lineage>
</organism>
<dbReference type="InterPro" id="IPR036397">
    <property type="entry name" value="RNaseH_sf"/>
</dbReference>
<dbReference type="Proteomes" id="UP001280121">
    <property type="component" value="Unassembled WGS sequence"/>
</dbReference>
<comment type="caution">
    <text evidence="2">The sequence shown here is derived from an EMBL/GenBank/DDBJ whole genome shotgun (WGS) entry which is preliminary data.</text>
</comment>
<accession>A0AAD9TH07</accession>
<dbReference type="GO" id="GO:0004523">
    <property type="term" value="F:RNA-DNA hybrid ribonuclease activity"/>
    <property type="evidence" value="ECO:0007669"/>
    <property type="project" value="InterPro"/>
</dbReference>